<dbReference type="EMBL" id="CP004372">
    <property type="protein sequence ID" value="AHM05752.1"/>
    <property type="molecule type" value="Genomic_DNA"/>
</dbReference>
<feature type="domain" description="HTH cro/C1-type" evidence="1">
    <location>
        <begin position="26"/>
        <end position="73"/>
    </location>
</feature>
<dbReference type="OrthoDB" id="7859023at2"/>
<dbReference type="PROSITE" id="PS50943">
    <property type="entry name" value="HTH_CROC1"/>
    <property type="match status" value="1"/>
</dbReference>
<organism evidence="2 3">
    <name type="scientific">Roseicyclus elongatus DSM 19469</name>
    <dbReference type="NCBI Taxonomy" id="1294273"/>
    <lineage>
        <taxon>Bacteria</taxon>
        <taxon>Pseudomonadati</taxon>
        <taxon>Pseudomonadota</taxon>
        <taxon>Alphaproteobacteria</taxon>
        <taxon>Rhodobacterales</taxon>
        <taxon>Roseobacteraceae</taxon>
        <taxon>Roseicyclus</taxon>
    </lineage>
</organism>
<evidence type="ECO:0000313" key="2">
    <source>
        <dbReference type="EMBL" id="AHM05752.1"/>
    </source>
</evidence>
<dbReference type="GO" id="GO:0003677">
    <property type="term" value="F:DNA binding"/>
    <property type="evidence" value="ECO:0007669"/>
    <property type="project" value="InterPro"/>
</dbReference>
<keyword evidence="3" id="KW-1185">Reference proteome</keyword>
<sequence length="134" mass="14698">MKKGHPHADTRLAEFISRRVLELRPKKSQRDIAAEAGFVNPNMISLLKSGASKVPLDRVPALARALETDPKLLFLMALEQAGGETTRLAAEEIFGTIVSRNEVAWLEEIRDASGYTDPALTSRARSAIRGIFGK</sequence>
<name>W8S683_9RHOB</name>
<dbReference type="Proteomes" id="UP000019593">
    <property type="component" value="Chromosome"/>
</dbReference>
<gene>
    <name evidence="2" type="ORF">roselon_03497</name>
</gene>
<dbReference type="InterPro" id="IPR001387">
    <property type="entry name" value="Cro/C1-type_HTH"/>
</dbReference>
<dbReference type="AlphaFoldDB" id="W8S683"/>
<dbReference type="eggNOG" id="ENOG5031CTX">
    <property type="taxonomic scope" value="Bacteria"/>
</dbReference>
<dbReference type="SUPFAM" id="SSF47413">
    <property type="entry name" value="lambda repressor-like DNA-binding domains"/>
    <property type="match status" value="1"/>
</dbReference>
<dbReference type="InterPro" id="IPR010982">
    <property type="entry name" value="Lambda_DNA-bd_dom_sf"/>
</dbReference>
<protein>
    <recommendedName>
        <fullName evidence="1">HTH cro/C1-type domain-containing protein</fullName>
    </recommendedName>
</protein>
<dbReference type="CDD" id="cd00093">
    <property type="entry name" value="HTH_XRE"/>
    <property type="match status" value="1"/>
</dbReference>
<dbReference type="HOGENOM" id="CLU_1905152_0_0_5"/>
<dbReference type="RefSeq" id="WP_025313367.1">
    <property type="nucleotide sequence ID" value="NZ_CP004372.1"/>
</dbReference>
<dbReference type="KEGG" id="red:roselon_03497"/>
<proteinExistence type="predicted"/>
<reference evidence="2 3" key="1">
    <citation type="submission" date="2013-03" db="EMBL/GenBank/DDBJ databases">
        <authorList>
            <person name="Fiebig A."/>
            <person name="Goeker M."/>
            <person name="Klenk H.-P.P."/>
        </authorList>
    </citation>
    <scope>NUCLEOTIDE SEQUENCE [LARGE SCALE GENOMIC DNA]</scope>
    <source>
        <strain evidence="3">DSM 19469</strain>
    </source>
</reference>
<accession>W8S683</accession>
<dbReference type="STRING" id="1294273.roselon_03497"/>
<evidence type="ECO:0000259" key="1">
    <source>
        <dbReference type="PROSITE" id="PS50943"/>
    </source>
</evidence>
<evidence type="ECO:0000313" key="3">
    <source>
        <dbReference type="Proteomes" id="UP000019593"/>
    </source>
</evidence>
<dbReference type="Gene3D" id="1.10.260.40">
    <property type="entry name" value="lambda repressor-like DNA-binding domains"/>
    <property type="match status" value="1"/>
</dbReference>